<dbReference type="EMBL" id="SNYO01000001">
    <property type="protein sequence ID" value="TDQ64845.1"/>
    <property type="molecule type" value="Genomic_DNA"/>
</dbReference>
<dbReference type="SUPFAM" id="SSF52518">
    <property type="entry name" value="Thiamin diphosphate-binding fold (THDP-binding)"/>
    <property type="match status" value="2"/>
</dbReference>
<dbReference type="GO" id="GO:0050660">
    <property type="term" value="F:flavin adenine dinucleotide binding"/>
    <property type="evidence" value="ECO:0007669"/>
    <property type="project" value="TreeGrafter"/>
</dbReference>
<dbReference type="InterPro" id="IPR012001">
    <property type="entry name" value="Thiamin_PyroP_enz_TPP-bd_dom"/>
</dbReference>
<dbReference type="InterPro" id="IPR000399">
    <property type="entry name" value="TPP-bd_CS"/>
</dbReference>
<dbReference type="InterPro" id="IPR045229">
    <property type="entry name" value="TPP_enz"/>
</dbReference>
<accession>A0A4R6VWI6</accession>
<evidence type="ECO:0000313" key="5">
    <source>
        <dbReference type="EMBL" id="TDQ64845.1"/>
    </source>
</evidence>
<comment type="similarity">
    <text evidence="1">Belongs to the TPP enzyme family.</text>
</comment>
<proteinExistence type="inferred from homology"/>
<dbReference type="GO" id="GO:0000287">
    <property type="term" value="F:magnesium ion binding"/>
    <property type="evidence" value="ECO:0007669"/>
    <property type="project" value="InterPro"/>
</dbReference>
<dbReference type="GO" id="GO:0009099">
    <property type="term" value="P:L-valine biosynthetic process"/>
    <property type="evidence" value="ECO:0007669"/>
    <property type="project" value="TreeGrafter"/>
</dbReference>
<dbReference type="Pfam" id="PF02775">
    <property type="entry name" value="TPP_enzyme_C"/>
    <property type="match status" value="1"/>
</dbReference>
<dbReference type="SUPFAM" id="SSF52467">
    <property type="entry name" value="DHS-like NAD/FAD-binding domain"/>
    <property type="match status" value="1"/>
</dbReference>
<evidence type="ECO:0000259" key="4">
    <source>
        <dbReference type="Pfam" id="PF02776"/>
    </source>
</evidence>
<dbReference type="RefSeq" id="WP_133824299.1">
    <property type="nucleotide sequence ID" value="NZ_BAABHR010000015.1"/>
</dbReference>
<dbReference type="GO" id="GO:0003984">
    <property type="term" value="F:acetolactate synthase activity"/>
    <property type="evidence" value="ECO:0007669"/>
    <property type="project" value="TreeGrafter"/>
</dbReference>
<gene>
    <name evidence="5" type="ORF">EV188_10193</name>
</gene>
<keyword evidence="6" id="KW-1185">Reference proteome</keyword>
<evidence type="ECO:0000256" key="1">
    <source>
        <dbReference type="ARBA" id="ARBA00007812"/>
    </source>
</evidence>
<evidence type="ECO:0000256" key="2">
    <source>
        <dbReference type="ARBA" id="ARBA00023052"/>
    </source>
</evidence>
<dbReference type="AlphaFoldDB" id="A0A4R6VWI6"/>
<dbReference type="CDD" id="cd00568">
    <property type="entry name" value="TPP_enzymes"/>
    <property type="match status" value="1"/>
</dbReference>
<dbReference type="InterPro" id="IPR029061">
    <property type="entry name" value="THDP-binding"/>
</dbReference>
<dbReference type="GO" id="GO:0009097">
    <property type="term" value="P:isoleucine biosynthetic process"/>
    <property type="evidence" value="ECO:0007669"/>
    <property type="project" value="TreeGrafter"/>
</dbReference>
<dbReference type="InterPro" id="IPR029035">
    <property type="entry name" value="DHS-like_NAD/FAD-binding_dom"/>
</dbReference>
<evidence type="ECO:0000259" key="3">
    <source>
        <dbReference type="Pfam" id="PF02775"/>
    </source>
</evidence>
<dbReference type="PANTHER" id="PTHR18968">
    <property type="entry name" value="THIAMINE PYROPHOSPHATE ENZYMES"/>
    <property type="match status" value="1"/>
</dbReference>
<feature type="domain" description="Thiamine pyrophosphate enzyme TPP-binding" evidence="3">
    <location>
        <begin position="357"/>
        <end position="500"/>
    </location>
</feature>
<feature type="domain" description="Thiamine pyrophosphate enzyme N-terminal TPP-binding" evidence="4">
    <location>
        <begin position="7"/>
        <end position="120"/>
    </location>
</feature>
<dbReference type="Gene3D" id="3.40.50.970">
    <property type="match status" value="2"/>
</dbReference>
<organism evidence="5 6">
    <name type="scientific">Actinomycetospora succinea</name>
    <dbReference type="NCBI Taxonomy" id="663603"/>
    <lineage>
        <taxon>Bacteria</taxon>
        <taxon>Bacillati</taxon>
        <taxon>Actinomycetota</taxon>
        <taxon>Actinomycetes</taxon>
        <taxon>Pseudonocardiales</taxon>
        <taxon>Pseudonocardiaceae</taxon>
        <taxon>Actinomycetospora</taxon>
    </lineage>
</organism>
<name>A0A4R6VWI6_9PSEU</name>
<dbReference type="Gene3D" id="3.40.50.1220">
    <property type="entry name" value="TPP-binding domain"/>
    <property type="match status" value="1"/>
</dbReference>
<comment type="caution">
    <text evidence="5">The sequence shown here is derived from an EMBL/GenBank/DDBJ whole genome shotgun (WGS) entry which is preliminary data.</text>
</comment>
<dbReference type="Pfam" id="PF02776">
    <property type="entry name" value="TPP_enzyme_N"/>
    <property type="match status" value="1"/>
</dbReference>
<dbReference type="PROSITE" id="PS00187">
    <property type="entry name" value="TPP_ENZYMES"/>
    <property type="match status" value="1"/>
</dbReference>
<dbReference type="Proteomes" id="UP000295705">
    <property type="component" value="Unassembled WGS sequence"/>
</dbReference>
<dbReference type="InterPro" id="IPR011766">
    <property type="entry name" value="TPP_enzyme_TPP-bd"/>
</dbReference>
<dbReference type="CDD" id="cd07035">
    <property type="entry name" value="TPP_PYR_POX_like"/>
    <property type="match status" value="1"/>
</dbReference>
<sequence>MTARSLAVHLARAWREAGTPVLFGVPGGGANLDVVGAAEEEGLRFVLAHDETAAAIMAGAHGLLTGTVGAAVVTRGPGVTAAATGLAQATLDRSPLLLVSDAVPGATAARVAHQRLDQEAATRPLALWSGTLGTREPAAVAQAAVALARRGPGGVHLQLDPTVDGGPPPPLDPVPELDAAALDRALALARGARRPVVLVGPAGVDAPGLTELAARVPVLGTYQAKGAVPEDASAGLFTGGVLERPLLEAADLVLALGVDPVEPIPSAWSHDAPVVMLHPGPVDGRWFGEPEIVVGPLDRSLPALLEVLDPRWDPEAATEHRRRTLDALEPAGSGFSPHDVVRAVAEHATVATTLTVDAGAHMLVAMPLWPARALRRVLISNGLATMGFALPAAIGAALARPGEPVVCFVGDGGLGMTLAELETVVRLDLDVTVVVFDDAALSLIEIKQTAGQGAANAVRYGAIDFAAVARAMGMPADTVTSRPELDAVLAGAHCGPRLVDARIDPGCYAAVLAATRG</sequence>
<protein>
    <submittedName>
        <fullName evidence="5">Acetolactate synthase-1/2/3 large subunit</fullName>
    </submittedName>
</protein>
<evidence type="ECO:0000313" key="6">
    <source>
        <dbReference type="Proteomes" id="UP000295705"/>
    </source>
</evidence>
<dbReference type="GO" id="GO:0030976">
    <property type="term" value="F:thiamine pyrophosphate binding"/>
    <property type="evidence" value="ECO:0007669"/>
    <property type="project" value="InterPro"/>
</dbReference>
<keyword evidence="2" id="KW-0786">Thiamine pyrophosphate</keyword>
<reference evidence="5 6" key="1">
    <citation type="submission" date="2019-03" db="EMBL/GenBank/DDBJ databases">
        <title>Genomic Encyclopedia of Type Strains, Phase IV (KMG-IV): sequencing the most valuable type-strain genomes for metagenomic binning, comparative biology and taxonomic classification.</title>
        <authorList>
            <person name="Goeker M."/>
        </authorList>
    </citation>
    <scope>NUCLEOTIDE SEQUENCE [LARGE SCALE GENOMIC DNA]</scope>
    <source>
        <strain evidence="5 6">DSM 45775</strain>
    </source>
</reference>
<dbReference type="OrthoDB" id="4494979at2"/>
<dbReference type="GO" id="GO:0005948">
    <property type="term" value="C:acetolactate synthase complex"/>
    <property type="evidence" value="ECO:0007669"/>
    <property type="project" value="TreeGrafter"/>
</dbReference>
<dbReference type="PANTHER" id="PTHR18968:SF129">
    <property type="entry name" value="ACETOLACTATE SYNTHASE"/>
    <property type="match status" value="1"/>
</dbReference>